<dbReference type="RefSeq" id="WP_301569286.1">
    <property type="nucleotide sequence ID" value="NZ_JAPWIE010000001.1"/>
</dbReference>
<evidence type="ECO:0000259" key="3">
    <source>
        <dbReference type="Pfam" id="PF10756"/>
    </source>
</evidence>
<dbReference type="InterPro" id="IPR019692">
    <property type="entry name" value="CFP-6_PH"/>
</dbReference>
<dbReference type="Proteomes" id="UP001067235">
    <property type="component" value="Unassembled WGS sequence"/>
</dbReference>
<comment type="caution">
    <text evidence="4">The sequence shown here is derived from an EMBL/GenBank/DDBJ whole genome shotgun (WGS) entry which is preliminary data.</text>
</comment>
<keyword evidence="2" id="KW-1133">Transmembrane helix</keyword>
<feature type="transmembrane region" description="Helical" evidence="2">
    <location>
        <begin position="20"/>
        <end position="53"/>
    </location>
</feature>
<keyword evidence="5" id="KW-1185">Reference proteome</keyword>
<keyword evidence="2" id="KW-0472">Membrane</keyword>
<keyword evidence="2" id="KW-0812">Transmembrane</keyword>
<proteinExistence type="predicted"/>
<dbReference type="Pfam" id="PF10756">
    <property type="entry name" value="bPH_6"/>
    <property type="match status" value="1"/>
</dbReference>
<gene>
    <name evidence="4" type="ORF">O4213_02260</name>
</gene>
<feature type="compositionally biased region" description="Basic and acidic residues" evidence="1">
    <location>
        <begin position="135"/>
        <end position="149"/>
    </location>
</feature>
<dbReference type="EMBL" id="JAPWIE010000001">
    <property type="protein sequence ID" value="MCZ4548789.1"/>
    <property type="molecule type" value="Genomic_DNA"/>
</dbReference>
<evidence type="ECO:0000256" key="2">
    <source>
        <dbReference type="SAM" id="Phobius"/>
    </source>
</evidence>
<feature type="domain" description="Low molecular weight protein antigen 6 PH" evidence="3">
    <location>
        <begin position="57"/>
        <end position="127"/>
    </location>
</feature>
<protein>
    <submittedName>
        <fullName evidence="4">PH domain-containing protein</fullName>
    </submittedName>
</protein>
<sequence>MSEPQAVELPAEFRIHPIAYFAVFMMGVSALVLAGVSLPYLGWTLALPIVVAIWVRRLRTIVTEDGVTSVTLRGRRSATWDQISGLQFPRWGAVRAVLDDKSHLILPAISFRDLPRLSAASRGRIPDPYAIDSPDAERIDVEAPPEKATNKKAAGKSVPTSKSGAAPDPAATRQSATGATDPAEKGVDKTSE</sequence>
<evidence type="ECO:0000313" key="4">
    <source>
        <dbReference type="EMBL" id="MCZ4548789.1"/>
    </source>
</evidence>
<feature type="region of interest" description="Disordered" evidence="1">
    <location>
        <begin position="125"/>
        <end position="192"/>
    </location>
</feature>
<feature type="compositionally biased region" description="Basic and acidic residues" evidence="1">
    <location>
        <begin position="182"/>
        <end position="192"/>
    </location>
</feature>
<organism evidence="4 5">
    <name type="scientific">Gordonia rubripertincta</name>
    <name type="common">Rhodococcus corallinus</name>
    <dbReference type="NCBI Taxonomy" id="36822"/>
    <lineage>
        <taxon>Bacteria</taxon>
        <taxon>Bacillati</taxon>
        <taxon>Actinomycetota</taxon>
        <taxon>Actinomycetes</taxon>
        <taxon>Mycobacteriales</taxon>
        <taxon>Gordoniaceae</taxon>
        <taxon>Gordonia</taxon>
    </lineage>
</organism>
<accession>A0ABT4MP65</accession>
<reference evidence="4" key="1">
    <citation type="submission" date="2022-12" db="EMBL/GenBank/DDBJ databases">
        <authorList>
            <person name="Krivoruchko A.V."/>
            <person name="Elkin A."/>
        </authorList>
    </citation>
    <scope>NUCLEOTIDE SEQUENCE</scope>
    <source>
        <strain evidence="4">IEGM 1388</strain>
    </source>
</reference>
<evidence type="ECO:0000313" key="5">
    <source>
        <dbReference type="Proteomes" id="UP001067235"/>
    </source>
</evidence>
<evidence type="ECO:0000256" key="1">
    <source>
        <dbReference type="SAM" id="MobiDB-lite"/>
    </source>
</evidence>
<name>A0ABT4MP65_GORRU</name>